<comment type="pathway">
    <text evidence="9">Protein modification; lipoprotein biosynthesis (N-acyl transfer).</text>
</comment>
<evidence type="ECO:0000256" key="9">
    <source>
        <dbReference type="HAMAP-Rule" id="MF_01148"/>
    </source>
</evidence>
<feature type="domain" description="CN hydrolase" evidence="10">
    <location>
        <begin position="232"/>
        <end position="469"/>
    </location>
</feature>
<evidence type="ECO:0000313" key="11">
    <source>
        <dbReference type="EMBL" id="MCF2870825.1"/>
    </source>
</evidence>
<dbReference type="Proteomes" id="UP001200557">
    <property type="component" value="Unassembled WGS sequence"/>
</dbReference>
<evidence type="ECO:0000256" key="8">
    <source>
        <dbReference type="ARBA" id="ARBA00023315"/>
    </source>
</evidence>
<comment type="subcellular location">
    <subcellularLocation>
        <location evidence="1 9">Cell membrane</location>
        <topology evidence="1 9">Multi-pass membrane protein</topology>
    </subcellularLocation>
</comment>
<dbReference type="CDD" id="cd07571">
    <property type="entry name" value="ALP_N-acyl_transferase"/>
    <property type="match status" value="1"/>
</dbReference>
<dbReference type="Gene3D" id="3.60.110.10">
    <property type="entry name" value="Carbon-nitrogen hydrolase"/>
    <property type="match status" value="1"/>
</dbReference>
<feature type="transmembrane region" description="Helical" evidence="9">
    <location>
        <begin position="169"/>
        <end position="191"/>
    </location>
</feature>
<dbReference type="InterPro" id="IPR045378">
    <property type="entry name" value="LNT_N"/>
</dbReference>
<dbReference type="Pfam" id="PF00795">
    <property type="entry name" value="CN_hydrolase"/>
    <property type="match status" value="1"/>
</dbReference>
<gene>
    <name evidence="9 11" type="primary">lnt</name>
    <name evidence="11" type="ORF">L0664_07080</name>
</gene>
<feature type="transmembrane region" description="Helical" evidence="9">
    <location>
        <begin position="130"/>
        <end position="149"/>
    </location>
</feature>
<dbReference type="InterPro" id="IPR004563">
    <property type="entry name" value="Apolipo_AcylTrfase"/>
</dbReference>
<reference evidence="11 12" key="1">
    <citation type="submission" date="2022-01" db="EMBL/GenBank/DDBJ databases">
        <title>Octadecabacter sp. nov., isolated from a marine alga.</title>
        <authorList>
            <person name="Jin M.S."/>
            <person name="Kim H.M."/>
            <person name="Han D.M."/>
            <person name="Jung J.J."/>
            <person name="Jeon C.O."/>
        </authorList>
    </citation>
    <scope>NUCLEOTIDE SEQUENCE [LARGE SCALE GENOMIC DNA]</scope>
    <source>
        <strain evidence="11 12">G9-8</strain>
    </source>
</reference>
<dbReference type="HAMAP" id="MF_01148">
    <property type="entry name" value="Lnt"/>
    <property type="match status" value="1"/>
</dbReference>
<evidence type="ECO:0000256" key="5">
    <source>
        <dbReference type="ARBA" id="ARBA00022692"/>
    </source>
</evidence>
<feature type="transmembrane region" description="Helical" evidence="9">
    <location>
        <begin position="198"/>
        <end position="221"/>
    </location>
</feature>
<name>A0ABS9CWQ8_9RHOB</name>
<dbReference type="NCBIfam" id="TIGR00546">
    <property type="entry name" value="lnt"/>
    <property type="match status" value="1"/>
</dbReference>
<evidence type="ECO:0000256" key="2">
    <source>
        <dbReference type="ARBA" id="ARBA00010065"/>
    </source>
</evidence>
<keyword evidence="5 9" id="KW-0812">Transmembrane</keyword>
<feature type="transmembrane region" description="Helical" evidence="9">
    <location>
        <begin position="482"/>
        <end position="500"/>
    </location>
</feature>
<evidence type="ECO:0000256" key="4">
    <source>
        <dbReference type="ARBA" id="ARBA00022679"/>
    </source>
</evidence>
<evidence type="ECO:0000256" key="7">
    <source>
        <dbReference type="ARBA" id="ARBA00023136"/>
    </source>
</evidence>
<accession>A0ABS9CWQ8</accession>
<keyword evidence="6 9" id="KW-1133">Transmembrane helix</keyword>
<dbReference type="SUPFAM" id="SSF56317">
    <property type="entry name" value="Carbon-nitrogen hydrolase"/>
    <property type="match status" value="1"/>
</dbReference>
<proteinExistence type="inferred from homology"/>
<dbReference type="PANTHER" id="PTHR38686:SF1">
    <property type="entry name" value="APOLIPOPROTEIN N-ACYLTRANSFERASE"/>
    <property type="match status" value="1"/>
</dbReference>
<dbReference type="RefSeq" id="WP_235224954.1">
    <property type="nucleotide sequence ID" value="NZ_JAKGAQ010000002.1"/>
</dbReference>
<sequence>MARFSLRTPAGSVPFWIKVARVIAPVLLGLFLARAHDDTIFGPFHILIGLILILMLMPLDRPKKMALFGWLVGLGYFGWTLRWIVEPFLVDVARHGWMAPFAIALMAGGLALFWAAAFGVARRIGGQSGAVLWMPVTLTAAELARGHVFSGFPWGIPSYALVGTGADVWLAWVGSYGALFVLSVVAVAVVYGLTRGWLIAAPVIGAVVLVTMSLVGLTPLASATTGQTVRLIQPNAPQHQKWDRDWMPVFFDRAIAQTGAGDAVDVVIWPETSVPAVLDYADPWLEQMSLAARGAPVVAGIQRRDQGEYFNSAILIEGPSTVAAISDKAHLVPFGEYIPLAWLLEPLGLGTLVEQVAGFSPGTGDGLMEVDGLGTARVLICYEGIFPEDMQRGEVRADILLIITNDAWFGNNAGPRQHLVQAQARAIEQGLPVVRAANTGISAVIDARGRIVASLALNTAGYLDAMVPAPLPPTLYARIGDWPLVVLLIVALAAGVAQARRNKIDAGTSRG</sequence>
<feature type="transmembrane region" description="Helical" evidence="9">
    <location>
        <begin position="12"/>
        <end position="33"/>
    </location>
</feature>
<dbReference type="InterPro" id="IPR003010">
    <property type="entry name" value="C-N_Hydrolase"/>
</dbReference>
<keyword evidence="3 9" id="KW-1003">Cell membrane</keyword>
<dbReference type="InterPro" id="IPR036526">
    <property type="entry name" value="C-N_Hydrolase_sf"/>
</dbReference>
<keyword evidence="12" id="KW-1185">Reference proteome</keyword>
<comment type="function">
    <text evidence="9">Catalyzes the phospholipid dependent N-acylation of the N-terminal cysteine of apolipoprotein, the last step in lipoprotein maturation.</text>
</comment>
<dbReference type="EMBL" id="JAKGAQ010000002">
    <property type="protein sequence ID" value="MCF2870825.1"/>
    <property type="molecule type" value="Genomic_DNA"/>
</dbReference>
<comment type="similarity">
    <text evidence="2 9">Belongs to the CN hydrolase family. Apolipoprotein N-acyltransferase subfamily.</text>
</comment>
<dbReference type="PANTHER" id="PTHR38686">
    <property type="entry name" value="APOLIPOPROTEIN N-ACYLTRANSFERASE"/>
    <property type="match status" value="1"/>
</dbReference>
<dbReference type="Pfam" id="PF20154">
    <property type="entry name" value="LNT_N"/>
    <property type="match status" value="1"/>
</dbReference>
<comment type="caution">
    <text evidence="11">The sequence shown here is derived from an EMBL/GenBank/DDBJ whole genome shotgun (WGS) entry which is preliminary data.</text>
</comment>
<evidence type="ECO:0000256" key="1">
    <source>
        <dbReference type="ARBA" id="ARBA00004651"/>
    </source>
</evidence>
<evidence type="ECO:0000256" key="3">
    <source>
        <dbReference type="ARBA" id="ARBA00022475"/>
    </source>
</evidence>
<keyword evidence="8 9" id="KW-0012">Acyltransferase</keyword>
<dbReference type="PROSITE" id="PS50263">
    <property type="entry name" value="CN_HYDROLASE"/>
    <property type="match status" value="1"/>
</dbReference>
<protein>
    <recommendedName>
        <fullName evidence="9">Apolipoprotein N-acyltransferase</fullName>
        <shortName evidence="9">ALP N-acyltransferase</shortName>
        <ecNumber evidence="9">2.3.1.269</ecNumber>
    </recommendedName>
</protein>
<evidence type="ECO:0000259" key="10">
    <source>
        <dbReference type="PROSITE" id="PS50263"/>
    </source>
</evidence>
<keyword evidence="7 9" id="KW-0472">Membrane</keyword>
<feature type="transmembrane region" description="Helical" evidence="9">
    <location>
        <begin position="97"/>
        <end position="118"/>
    </location>
</feature>
<feature type="transmembrane region" description="Helical" evidence="9">
    <location>
        <begin position="39"/>
        <end position="59"/>
    </location>
</feature>
<keyword evidence="4 9" id="KW-0808">Transferase</keyword>
<evidence type="ECO:0000313" key="12">
    <source>
        <dbReference type="Proteomes" id="UP001200557"/>
    </source>
</evidence>
<dbReference type="EC" id="2.3.1.269" evidence="9"/>
<evidence type="ECO:0000256" key="6">
    <source>
        <dbReference type="ARBA" id="ARBA00022989"/>
    </source>
</evidence>
<feature type="transmembrane region" description="Helical" evidence="9">
    <location>
        <begin position="66"/>
        <end position="85"/>
    </location>
</feature>
<comment type="catalytic activity">
    <reaction evidence="9">
        <text>N-terminal S-1,2-diacyl-sn-glyceryl-L-cysteinyl-[lipoprotein] + a glycerophospholipid = N-acyl-S-1,2-diacyl-sn-glyceryl-L-cysteinyl-[lipoprotein] + a 2-acyl-sn-glycero-3-phospholipid + H(+)</text>
        <dbReference type="Rhea" id="RHEA:48228"/>
        <dbReference type="Rhea" id="RHEA-COMP:14681"/>
        <dbReference type="Rhea" id="RHEA-COMP:14684"/>
        <dbReference type="ChEBI" id="CHEBI:15378"/>
        <dbReference type="ChEBI" id="CHEBI:136912"/>
        <dbReference type="ChEBI" id="CHEBI:140656"/>
        <dbReference type="ChEBI" id="CHEBI:140657"/>
        <dbReference type="ChEBI" id="CHEBI:140660"/>
        <dbReference type="EC" id="2.3.1.269"/>
    </reaction>
</comment>
<organism evidence="11 12">
    <name type="scientific">Octadecabacter dasysiphoniae</name>
    <dbReference type="NCBI Taxonomy" id="2909341"/>
    <lineage>
        <taxon>Bacteria</taxon>
        <taxon>Pseudomonadati</taxon>
        <taxon>Pseudomonadota</taxon>
        <taxon>Alphaproteobacteria</taxon>
        <taxon>Rhodobacterales</taxon>
        <taxon>Roseobacteraceae</taxon>
        <taxon>Octadecabacter</taxon>
    </lineage>
</organism>